<feature type="domain" description="Glutamate synthase alpha subunit C-terminal" evidence="1">
    <location>
        <begin position="26"/>
        <end position="174"/>
    </location>
</feature>
<dbReference type="EMBL" id="DWYC01000057">
    <property type="protein sequence ID" value="HJB57240.1"/>
    <property type="molecule type" value="Genomic_DNA"/>
</dbReference>
<dbReference type="InterPro" id="IPR036485">
    <property type="entry name" value="Glu_synth_asu_C_sf"/>
</dbReference>
<evidence type="ECO:0000259" key="1">
    <source>
        <dbReference type="Pfam" id="PF01493"/>
    </source>
</evidence>
<dbReference type="AlphaFoldDB" id="A0A9D2S6G5"/>
<dbReference type="InterPro" id="IPR012061">
    <property type="entry name" value="Glu_synth_lsu_3"/>
</dbReference>
<dbReference type="Gene3D" id="2.160.20.60">
    <property type="entry name" value="Glutamate synthase, alpha subunit, C-terminal domain"/>
    <property type="match status" value="1"/>
</dbReference>
<dbReference type="PANTHER" id="PTHR39673">
    <property type="entry name" value="TUNGSTEN FORMYLMETHANOFURAN DEHYDROGENASE, SUBUNIT C (FWDC)"/>
    <property type="match status" value="1"/>
</dbReference>
<proteinExistence type="predicted"/>
<dbReference type="InterPro" id="IPR002489">
    <property type="entry name" value="Glu_synth_asu_C"/>
</dbReference>
<dbReference type="PIRSF" id="PIRSF006519">
    <property type="entry name" value="GOGAT_dom3"/>
    <property type="match status" value="1"/>
</dbReference>
<organism evidence="2 3">
    <name type="scientific">Candidatus Flavonifractor intestinipullorum</name>
    <dbReference type="NCBI Taxonomy" id="2838587"/>
    <lineage>
        <taxon>Bacteria</taxon>
        <taxon>Bacillati</taxon>
        <taxon>Bacillota</taxon>
        <taxon>Clostridia</taxon>
        <taxon>Eubacteriales</taxon>
        <taxon>Oscillospiraceae</taxon>
        <taxon>Flavonifractor</taxon>
    </lineage>
</organism>
<dbReference type="Pfam" id="PF01493">
    <property type="entry name" value="GXGXG"/>
    <property type="match status" value="1"/>
</dbReference>
<comment type="caution">
    <text evidence="2">The sequence shown here is derived from an EMBL/GenBank/DDBJ whole genome shotgun (WGS) entry which is preliminary data.</text>
</comment>
<evidence type="ECO:0000313" key="3">
    <source>
        <dbReference type="Proteomes" id="UP000824208"/>
    </source>
</evidence>
<gene>
    <name evidence="2" type="ORF">H9714_06795</name>
</gene>
<dbReference type="PANTHER" id="PTHR39673:SF5">
    <property type="entry name" value="TUNGSTEN-CONTAINING FORMYLMETHANOFURAN DEHYDROGENASE 2 SUBUNIT C"/>
    <property type="match status" value="1"/>
</dbReference>
<protein>
    <submittedName>
        <fullName evidence="2">Glutamate synthase</fullName>
    </submittedName>
</protein>
<reference evidence="2" key="2">
    <citation type="submission" date="2021-04" db="EMBL/GenBank/DDBJ databases">
        <authorList>
            <person name="Gilroy R."/>
        </authorList>
    </citation>
    <scope>NUCLEOTIDE SEQUENCE</scope>
    <source>
        <strain evidence="2">CHK189-11263</strain>
    </source>
</reference>
<accession>A0A9D2S6G5</accession>
<reference evidence="2" key="1">
    <citation type="journal article" date="2021" name="PeerJ">
        <title>Extensive microbial diversity within the chicken gut microbiome revealed by metagenomics and culture.</title>
        <authorList>
            <person name="Gilroy R."/>
            <person name="Ravi A."/>
            <person name="Getino M."/>
            <person name="Pursley I."/>
            <person name="Horton D.L."/>
            <person name="Alikhan N.F."/>
            <person name="Baker D."/>
            <person name="Gharbi K."/>
            <person name="Hall N."/>
            <person name="Watson M."/>
            <person name="Adriaenssens E.M."/>
            <person name="Foster-Nyarko E."/>
            <person name="Jarju S."/>
            <person name="Secka A."/>
            <person name="Antonio M."/>
            <person name="Oren A."/>
            <person name="Chaudhuri R.R."/>
            <person name="La Ragione R."/>
            <person name="Hildebrand F."/>
            <person name="Pallen M.J."/>
        </authorList>
    </citation>
    <scope>NUCLEOTIDE SEQUENCE</scope>
    <source>
        <strain evidence="2">CHK189-11263</strain>
    </source>
</reference>
<dbReference type="SUPFAM" id="SSF69336">
    <property type="entry name" value="Alpha subunit of glutamate synthase, C-terminal domain"/>
    <property type="match status" value="1"/>
</dbReference>
<sequence>MVIEANQTYYQTLNAAIHACPDREIIVDRVLGQRYLGCGSSGRHFTLRGTPGNGLGQYLNGSTIEVFGNCQEAVGDTMNDGDIIVHGNCGDACGYGMRGGSIFIEGNVGYRAGIHMKSYLEKSPLLVVGGSAGSFLGEYQAGGTIVVLGLDAGREPLAGNFCGMGMYGGKIFLRGDRIPVLPRRLILREASPEDLAELQPILKRFCRCFHRDPAEVSGAPFHVITPDSANPYQQLYAPY</sequence>
<dbReference type="Proteomes" id="UP000824208">
    <property type="component" value="Unassembled WGS sequence"/>
</dbReference>
<dbReference type="GO" id="GO:0016491">
    <property type="term" value="F:oxidoreductase activity"/>
    <property type="evidence" value="ECO:0007669"/>
    <property type="project" value="InterPro"/>
</dbReference>
<evidence type="ECO:0000313" key="2">
    <source>
        <dbReference type="EMBL" id="HJB57240.1"/>
    </source>
</evidence>
<name>A0A9D2S6G5_9FIRM</name>